<evidence type="ECO:0000256" key="4">
    <source>
        <dbReference type="PROSITE-ProRule" id="PRU00042"/>
    </source>
</evidence>
<name>A0A6V8H276_TALPI</name>
<evidence type="ECO:0000256" key="6">
    <source>
        <dbReference type="SAM" id="MobiDB-lite"/>
    </source>
</evidence>
<dbReference type="InterPro" id="IPR001356">
    <property type="entry name" value="HD"/>
</dbReference>
<dbReference type="PROSITE" id="PS50071">
    <property type="entry name" value="HOMEOBOX_2"/>
    <property type="match status" value="1"/>
</dbReference>
<evidence type="ECO:0000313" key="10">
    <source>
        <dbReference type="Proteomes" id="UP000053095"/>
    </source>
</evidence>
<protein>
    <recommendedName>
        <fullName evidence="11">Homeobox and C2H2 transcription factor</fullName>
    </recommendedName>
</protein>
<dbReference type="InterPro" id="IPR013087">
    <property type="entry name" value="Znf_C2H2_type"/>
</dbReference>
<feature type="region of interest" description="Disordered" evidence="6">
    <location>
        <begin position="309"/>
        <end position="361"/>
    </location>
</feature>
<feature type="compositionally biased region" description="Low complexity" evidence="6">
    <location>
        <begin position="258"/>
        <end position="275"/>
    </location>
</feature>
<feature type="domain" description="C2H2-type" evidence="8">
    <location>
        <begin position="420"/>
        <end position="448"/>
    </location>
</feature>
<feature type="compositionally biased region" description="Polar residues" evidence="6">
    <location>
        <begin position="333"/>
        <end position="361"/>
    </location>
</feature>
<accession>A0A6V8H276</accession>
<sequence length="920" mass="101026">MEYFNFEEASYASNNVQDDVASDCQEVDEAEAVENYESLFFDKNFQLHPDTGLTADDEVVDNLHDQGPDPQLRPTSTDIPEPTPGSQYPMFRSPLPCDFCRQMGFDCFLIQRGILAAGCTCCVSLYRQCSFTHAKTPGKYLHTLHPVGEDDVTSTGGLTGRRALKSVGSTKFDHLESRGRKSGARFSRDAIRVLKNWLSEHWQHPYPNEAEKDALKERTGLKRSQIANWLANARRRGKVLPATRDTSPTPGALDIPGSTRTSSTSSTTSNSSSSTLEYALMTPLERWKHSPPEHEAASTSAIIRAMASASLPPPSPSHVQQQQQQQAYYPPTMSGNGRSFSRKTGSSNDSTLSFQAPSVSSYETENRSSISDYSFASAFSHRSSQPSLNSADRKERRRRRKQMPPVPAFDRQPVRGARIFQCTFCTDSFPAKYDWQRHEKSVHLALEKWTCAPHGGVITTSDGKKACAFCRAPNPTEDHLETHNYLACQEKTVQERTFYRKDHLNQHLRLMHDVKYDSSMDQWRSTTNEIKSRCGLCDTNFTTWKERVDHIAQHFKNGADMSKWKGDWGFEPYVQRLVENSIPPYLIASERANLNQERAGGPKTANSAFAGSSSAPLLVPADETSFTRLESELKAYIGGQLLDGNTPTDKEIQDQARLIVYGSNDPWNQTCADNVVWLSVLKRDCGMEDLPGLENTNLEDLEMQPPFAGRMQHPPLETNTFVAGNVRHSWFSNASLGSAAVSASGLQSPAYISSTGFHSTAPSMPGSLAGSFSGSIGVSSAGPSSSVIPGLSSGWSSNFSVGGSCCSIGQRSTSDWTGSAALADPMAQSNFDLELLQQLNDPESQSMGIDASMFGMEGLTTQSEMMPPLVSAVATKSPQSFDPAMMTTSETQPISIPTTAAAADMHPYLEPSFSSQPGYN</sequence>
<dbReference type="PANTHER" id="PTHR11850">
    <property type="entry name" value="HOMEOBOX PROTEIN TRANSCRIPTION FACTORS"/>
    <property type="match status" value="1"/>
</dbReference>
<feature type="region of interest" description="Disordered" evidence="6">
    <location>
        <begin position="60"/>
        <end position="83"/>
    </location>
</feature>
<gene>
    <name evidence="9" type="ORF">TCE0_017r03705</name>
</gene>
<dbReference type="InterPro" id="IPR008422">
    <property type="entry name" value="KN_HD"/>
</dbReference>
<dbReference type="Gene3D" id="1.10.10.60">
    <property type="entry name" value="Homeodomain-like"/>
    <property type="match status" value="1"/>
</dbReference>
<evidence type="ECO:0000259" key="7">
    <source>
        <dbReference type="PROSITE" id="PS50071"/>
    </source>
</evidence>
<evidence type="ECO:0000256" key="1">
    <source>
        <dbReference type="ARBA" id="ARBA00023125"/>
    </source>
</evidence>
<feature type="region of interest" description="Disordered" evidence="6">
    <location>
        <begin position="381"/>
        <end position="410"/>
    </location>
</feature>
<dbReference type="CDD" id="cd00086">
    <property type="entry name" value="homeodomain"/>
    <property type="match status" value="1"/>
</dbReference>
<evidence type="ECO:0000313" key="9">
    <source>
        <dbReference type="EMBL" id="GAM35399.1"/>
    </source>
</evidence>
<evidence type="ECO:0000256" key="5">
    <source>
        <dbReference type="PROSITE-ProRule" id="PRU00108"/>
    </source>
</evidence>
<feature type="compositionally biased region" description="Polar residues" evidence="6">
    <location>
        <begin position="381"/>
        <end position="390"/>
    </location>
</feature>
<dbReference type="PROSITE" id="PS50157">
    <property type="entry name" value="ZINC_FINGER_C2H2_2"/>
    <property type="match status" value="1"/>
</dbReference>
<dbReference type="AlphaFoldDB" id="A0A6V8H276"/>
<keyword evidence="1 5" id="KW-0238">DNA-binding</keyword>
<keyword evidence="4" id="KW-0863">Zinc-finger</keyword>
<dbReference type="PROSITE" id="PS00028">
    <property type="entry name" value="ZINC_FINGER_C2H2_1"/>
    <property type="match status" value="1"/>
</dbReference>
<dbReference type="GO" id="GO:0008270">
    <property type="term" value="F:zinc ion binding"/>
    <property type="evidence" value="ECO:0007669"/>
    <property type="project" value="UniProtKB-KW"/>
</dbReference>
<comment type="subcellular location">
    <subcellularLocation>
        <location evidence="5">Nucleus</location>
    </subcellularLocation>
</comment>
<keyword evidence="3 5" id="KW-0539">Nucleus</keyword>
<evidence type="ECO:0000256" key="2">
    <source>
        <dbReference type="ARBA" id="ARBA00023155"/>
    </source>
</evidence>
<keyword evidence="10" id="KW-1185">Reference proteome</keyword>
<dbReference type="InterPro" id="IPR009057">
    <property type="entry name" value="Homeodomain-like_sf"/>
</dbReference>
<dbReference type="Pfam" id="PF05920">
    <property type="entry name" value="Homeobox_KN"/>
    <property type="match status" value="1"/>
</dbReference>
<evidence type="ECO:0000259" key="8">
    <source>
        <dbReference type="PROSITE" id="PS50157"/>
    </source>
</evidence>
<feature type="region of interest" description="Disordered" evidence="6">
    <location>
        <begin position="237"/>
        <end position="275"/>
    </location>
</feature>
<proteinExistence type="predicted"/>
<feature type="domain" description="Homeobox" evidence="7">
    <location>
        <begin position="177"/>
        <end position="240"/>
    </location>
</feature>
<keyword evidence="4" id="KW-0862">Zinc</keyword>
<organism evidence="9 10">
    <name type="scientific">Talaromyces pinophilus</name>
    <name type="common">Penicillium pinophilum</name>
    <dbReference type="NCBI Taxonomy" id="128442"/>
    <lineage>
        <taxon>Eukaryota</taxon>
        <taxon>Fungi</taxon>
        <taxon>Dikarya</taxon>
        <taxon>Ascomycota</taxon>
        <taxon>Pezizomycotina</taxon>
        <taxon>Eurotiomycetes</taxon>
        <taxon>Eurotiomycetidae</taxon>
        <taxon>Eurotiales</taxon>
        <taxon>Trichocomaceae</taxon>
        <taxon>Talaromyces</taxon>
        <taxon>Talaromyces sect. Talaromyces</taxon>
    </lineage>
</organism>
<evidence type="ECO:0008006" key="11">
    <source>
        <dbReference type="Google" id="ProtNLM"/>
    </source>
</evidence>
<keyword evidence="2 5" id="KW-0371">Homeobox</keyword>
<dbReference type="EMBL" id="DF933813">
    <property type="protein sequence ID" value="GAM35399.1"/>
    <property type="molecule type" value="Genomic_DNA"/>
</dbReference>
<comment type="caution">
    <text evidence="9">The sequence shown here is derived from an EMBL/GenBank/DDBJ whole genome shotgun (WGS) entry which is preliminary data.</text>
</comment>
<evidence type="ECO:0000256" key="3">
    <source>
        <dbReference type="ARBA" id="ARBA00023242"/>
    </source>
</evidence>
<reference evidence="10" key="1">
    <citation type="journal article" date="2015" name="Genome Announc.">
        <title>Draft genome sequence of Talaromyces cellulolyticus strain Y-94, a source of lignocellulosic biomass-degrading enzymes.</title>
        <authorList>
            <person name="Fujii T."/>
            <person name="Koike H."/>
            <person name="Sawayama S."/>
            <person name="Yano S."/>
            <person name="Inoue H."/>
        </authorList>
    </citation>
    <scope>NUCLEOTIDE SEQUENCE [LARGE SCALE GENOMIC DNA]</scope>
    <source>
        <strain evidence="10">Y-94</strain>
    </source>
</reference>
<dbReference type="Proteomes" id="UP000053095">
    <property type="component" value="Unassembled WGS sequence"/>
</dbReference>
<dbReference type="InterPro" id="IPR050224">
    <property type="entry name" value="TALE_homeobox"/>
</dbReference>
<dbReference type="GO" id="GO:0006355">
    <property type="term" value="P:regulation of DNA-templated transcription"/>
    <property type="evidence" value="ECO:0007669"/>
    <property type="project" value="InterPro"/>
</dbReference>
<dbReference type="SMART" id="SM00389">
    <property type="entry name" value="HOX"/>
    <property type="match status" value="1"/>
</dbReference>
<dbReference type="GO" id="GO:0003677">
    <property type="term" value="F:DNA binding"/>
    <property type="evidence" value="ECO:0007669"/>
    <property type="project" value="UniProtKB-UniRule"/>
</dbReference>
<dbReference type="SUPFAM" id="SSF46689">
    <property type="entry name" value="Homeodomain-like"/>
    <property type="match status" value="1"/>
</dbReference>
<dbReference type="SMART" id="SM00355">
    <property type="entry name" value="ZnF_C2H2"/>
    <property type="match status" value="3"/>
</dbReference>
<dbReference type="GO" id="GO:0005634">
    <property type="term" value="C:nucleus"/>
    <property type="evidence" value="ECO:0007669"/>
    <property type="project" value="UniProtKB-SubCell"/>
</dbReference>
<feature type="DNA-binding region" description="Homeobox" evidence="5">
    <location>
        <begin position="179"/>
        <end position="241"/>
    </location>
</feature>
<keyword evidence="4" id="KW-0479">Metal-binding</keyword>